<evidence type="ECO:0000313" key="8">
    <source>
        <dbReference type="Proteomes" id="UP000068067"/>
    </source>
</evidence>
<feature type="region of interest" description="Disordered" evidence="6">
    <location>
        <begin position="183"/>
        <end position="204"/>
    </location>
</feature>
<dbReference type="EMBL" id="CP009220">
    <property type="protein sequence ID" value="ALC04630.1"/>
    <property type="molecule type" value="Genomic_DNA"/>
</dbReference>
<evidence type="ECO:0000256" key="6">
    <source>
        <dbReference type="SAM" id="MobiDB-lite"/>
    </source>
</evidence>
<proteinExistence type="inferred from homology"/>
<dbReference type="EC" id="3.2.2.-" evidence="5"/>
<keyword evidence="7" id="KW-0326">Glycosidase</keyword>
<organism evidence="7 8">
    <name type="scientific">Corynebacterium deserti GIMN1.010</name>
    <dbReference type="NCBI Taxonomy" id="931089"/>
    <lineage>
        <taxon>Bacteria</taxon>
        <taxon>Bacillati</taxon>
        <taxon>Actinomycetota</taxon>
        <taxon>Actinomycetes</taxon>
        <taxon>Mycobacteriales</taxon>
        <taxon>Corynebacteriaceae</taxon>
        <taxon>Corynebacterium</taxon>
    </lineage>
</organism>
<dbReference type="STRING" id="931089.CDES_00750"/>
<comment type="similarity">
    <text evidence="1 5">Belongs to the DNA glycosylase MPG family.</text>
</comment>
<dbReference type="SUPFAM" id="SSF50486">
    <property type="entry name" value="FMT C-terminal domain-like"/>
    <property type="match status" value="1"/>
</dbReference>
<keyword evidence="4 5" id="KW-0234">DNA repair</keyword>
<keyword evidence="8" id="KW-1185">Reference proteome</keyword>
<dbReference type="InterPro" id="IPR036995">
    <property type="entry name" value="MPG_sf"/>
</dbReference>
<dbReference type="GO" id="GO:0003905">
    <property type="term" value="F:alkylbase DNA N-glycosylase activity"/>
    <property type="evidence" value="ECO:0007669"/>
    <property type="project" value="InterPro"/>
</dbReference>
<dbReference type="NCBIfam" id="NF002003">
    <property type="entry name" value="PRK00802.1-3"/>
    <property type="match status" value="1"/>
</dbReference>
<dbReference type="PATRIC" id="fig|931089.4.peg.155"/>
<evidence type="ECO:0000313" key="7">
    <source>
        <dbReference type="EMBL" id="ALC04630.1"/>
    </source>
</evidence>
<dbReference type="PANTHER" id="PTHR10429:SF0">
    <property type="entry name" value="DNA-3-METHYLADENINE GLYCOSYLASE"/>
    <property type="match status" value="1"/>
</dbReference>
<dbReference type="KEGG" id="cdx:CDES_00750"/>
<dbReference type="RefSeq" id="WP_053543826.1">
    <property type="nucleotide sequence ID" value="NZ_CP009220.1"/>
</dbReference>
<keyword evidence="3 5" id="KW-0378">Hydrolase</keyword>
<evidence type="ECO:0000256" key="3">
    <source>
        <dbReference type="ARBA" id="ARBA00022801"/>
    </source>
</evidence>
<dbReference type="HAMAP" id="MF_00527">
    <property type="entry name" value="3MGH"/>
    <property type="match status" value="1"/>
</dbReference>
<gene>
    <name evidence="7" type="primary">mag</name>
    <name evidence="7" type="ORF">CDES_00750</name>
</gene>
<protein>
    <recommendedName>
        <fullName evidence="5">Putative 3-methyladenine DNA glycosylase</fullName>
        <ecNumber evidence="5">3.2.2.-</ecNumber>
    </recommendedName>
</protein>
<evidence type="ECO:0000256" key="1">
    <source>
        <dbReference type="ARBA" id="ARBA00009232"/>
    </source>
</evidence>
<evidence type="ECO:0000256" key="5">
    <source>
        <dbReference type="HAMAP-Rule" id="MF_00527"/>
    </source>
</evidence>
<dbReference type="InterPro" id="IPR003180">
    <property type="entry name" value="MPG"/>
</dbReference>
<accession>A0A0M4CML4</accession>
<reference evidence="7 8" key="1">
    <citation type="submission" date="2014-08" db="EMBL/GenBank/DDBJ databases">
        <title>Complete genome sequence of Corynebacterium deserti GIMN1.010 (=DSM 45689), isolated from desert sand in western China.</title>
        <authorList>
            <person name="Ruckert C."/>
            <person name="Albersmeier A."/>
            <person name="Kalinowski J."/>
        </authorList>
    </citation>
    <scope>NUCLEOTIDE SEQUENCE [LARGE SCALE GENOMIC DNA]</scope>
    <source>
        <strain evidence="7 8">GIMN1.010</strain>
    </source>
</reference>
<dbReference type="Gene3D" id="3.10.300.10">
    <property type="entry name" value="Methylpurine-DNA glycosylase (MPG)"/>
    <property type="match status" value="1"/>
</dbReference>
<dbReference type="GO" id="GO:0006284">
    <property type="term" value="P:base-excision repair"/>
    <property type="evidence" value="ECO:0007669"/>
    <property type="project" value="InterPro"/>
</dbReference>
<dbReference type="Pfam" id="PF02245">
    <property type="entry name" value="Pur_DNA_glyco"/>
    <property type="match status" value="1"/>
</dbReference>
<name>A0A0M4CML4_9CORY</name>
<dbReference type="PANTHER" id="PTHR10429">
    <property type="entry name" value="DNA-3-METHYLADENINE GLYCOSYLASE"/>
    <property type="match status" value="1"/>
</dbReference>
<dbReference type="AlphaFoldDB" id="A0A0M4CML4"/>
<evidence type="ECO:0000256" key="2">
    <source>
        <dbReference type="ARBA" id="ARBA00022763"/>
    </source>
</evidence>
<dbReference type="OrthoDB" id="9794313at2"/>
<sequence length="204" mass="21990">MPIDFLQSADIVAPQLLGCILTHAGVSIRLTEVEAYLDSADPAAHTYRGKTPRNAAMFGPGGHMYVYISYGIHRAGNIVCGPEGTGQGVLLRAGEVIEGEDIARERRATARRQASDTLPAARLAQGPGNLGQALGLELKHNYASVLGPSFILQPRKFEPEWVSGPRIGISKNTDAPLRFWIPGHPTVSGRKGRPNKKSATPREY</sequence>
<dbReference type="GO" id="GO:0003677">
    <property type="term" value="F:DNA binding"/>
    <property type="evidence" value="ECO:0007669"/>
    <property type="project" value="InterPro"/>
</dbReference>
<dbReference type="CDD" id="cd00540">
    <property type="entry name" value="AAG"/>
    <property type="match status" value="1"/>
</dbReference>
<dbReference type="NCBIfam" id="TIGR00567">
    <property type="entry name" value="3mg"/>
    <property type="match status" value="1"/>
</dbReference>
<keyword evidence="2 5" id="KW-0227">DNA damage</keyword>
<dbReference type="Proteomes" id="UP000068067">
    <property type="component" value="Chromosome"/>
</dbReference>
<evidence type="ECO:0000256" key="4">
    <source>
        <dbReference type="ARBA" id="ARBA00023204"/>
    </source>
</evidence>
<dbReference type="InterPro" id="IPR011034">
    <property type="entry name" value="Formyl_transferase-like_C_sf"/>
</dbReference>